<comment type="subunit">
    <text evidence="5">Monomer.</text>
</comment>
<dbReference type="InterPro" id="IPR036866">
    <property type="entry name" value="RibonucZ/Hydroxyglut_hydro"/>
</dbReference>
<dbReference type="OrthoDB" id="9769598at2"/>
<feature type="chain" id="PRO_5017577192" description="beta-lactamase" evidence="13">
    <location>
        <begin position="23"/>
        <end position="238"/>
    </location>
</feature>
<gene>
    <name evidence="15" type="primary">bla</name>
    <name evidence="15" type="ORF">DXN04_20970</name>
</gene>
<evidence type="ECO:0000313" key="15">
    <source>
        <dbReference type="EMBL" id="RFM32917.1"/>
    </source>
</evidence>
<organism evidence="15 16">
    <name type="scientific">Chitinophaga silvisoli</name>
    <dbReference type="NCBI Taxonomy" id="2291814"/>
    <lineage>
        <taxon>Bacteria</taxon>
        <taxon>Pseudomonadati</taxon>
        <taxon>Bacteroidota</taxon>
        <taxon>Chitinophagia</taxon>
        <taxon>Chitinophagales</taxon>
        <taxon>Chitinophagaceae</taxon>
        <taxon>Chitinophaga</taxon>
    </lineage>
</organism>
<keyword evidence="12" id="KW-0046">Antibiotic resistance</keyword>
<dbReference type="GO" id="GO:0017001">
    <property type="term" value="P:antibiotic catabolic process"/>
    <property type="evidence" value="ECO:0007669"/>
    <property type="project" value="InterPro"/>
</dbReference>
<dbReference type="PROSITE" id="PS00743">
    <property type="entry name" value="BETA_LACTAMASE_B_1"/>
    <property type="match status" value="1"/>
</dbReference>
<protein>
    <recommendedName>
        <fullName evidence="6">beta-lactamase</fullName>
        <ecNumber evidence="6">3.5.2.6</ecNumber>
    </recommendedName>
</protein>
<evidence type="ECO:0000256" key="13">
    <source>
        <dbReference type="SAM" id="SignalP"/>
    </source>
</evidence>
<dbReference type="GO" id="GO:0042597">
    <property type="term" value="C:periplasmic space"/>
    <property type="evidence" value="ECO:0007669"/>
    <property type="project" value="UniProtKB-SubCell"/>
</dbReference>
<keyword evidence="9" id="KW-0574">Periplasm</keyword>
<evidence type="ECO:0000256" key="5">
    <source>
        <dbReference type="ARBA" id="ARBA00011245"/>
    </source>
</evidence>
<dbReference type="EMBL" id="QTJV01000008">
    <property type="protein sequence ID" value="RFM32917.1"/>
    <property type="molecule type" value="Genomic_DNA"/>
</dbReference>
<keyword evidence="8 13" id="KW-0732">Signal</keyword>
<comment type="similarity">
    <text evidence="4">Belongs to the metallo-beta-lactamase superfamily. Class-B beta-lactamase family.</text>
</comment>
<dbReference type="Proteomes" id="UP000261174">
    <property type="component" value="Unassembled WGS sequence"/>
</dbReference>
<dbReference type="InterPro" id="IPR050855">
    <property type="entry name" value="NDM-1-like"/>
</dbReference>
<evidence type="ECO:0000256" key="1">
    <source>
        <dbReference type="ARBA" id="ARBA00001526"/>
    </source>
</evidence>
<dbReference type="Pfam" id="PF00753">
    <property type="entry name" value="Lactamase_B"/>
    <property type="match status" value="1"/>
</dbReference>
<evidence type="ECO:0000256" key="9">
    <source>
        <dbReference type="ARBA" id="ARBA00022764"/>
    </source>
</evidence>
<dbReference type="GO" id="GO:0046677">
    <property type="term" value="P:response to antibiotic"/>
    <property type="evidence" value="ECO:0007669"/>
    <property type="project" value="UniProtKB-KW"/>
</dbReference>
<proteinExistence type="inferred from homology"/>
<dbReference type="RefSeq" id="WP_116855353.1">
    <property type="nucleotide sequence ID" value="NZ_QTJV01000008.1"/>
</dbReference>
<evidence type="ECO:0000256" key="7">
    <source>
        <dbReference type="ARBA" id="ARBA00022723"/>
    </source>
</evidence>
<evidence type="ECO:0000256" key="11">
    <source>
        <dbReference type="ARBA" id="ARBA00022833"/>
    </source>
</evidence>
<evidence type="ECO:0000313" key="16">
    <source>
        <dbReference type="Proteomes" id="UP000261174"/>
    </source>
</evidence>
<evidence type="ECO:0000256" key="6">
    <source>
        <dbReference type="ARBA" id="ARBA00012865"/>
    </source>
</evidence>
<dbReference type="EC" id="3.5.2.6" evidence="6"/>
<sequence length="238" mass="26451">MKKTIFLLLISSLLPLCGIAQKGLTIQHLTGNLYSYVTWHENDGAQYPATGMYLVTKKGAIIIDTPWDTTQIRPLNDSIQRKHHQPVLMVIATHHHGDRAGGFDIYKRLGIQTWSTQLTYALNAQYKEPTAAYTFKKDTTFRVGGYALQTFYPGEGHTKDNIVIWFGQDKVLYGGCFVKSLEAKDAGYTGEANLAAWPASVERVKKAFPGARYVIPGHLGGTDPRALDHTSELAKKPQ</sequence>
<comment type="catalytic activity">
    <reaction evidence="1">
        <text>a beta-lactam + H2O = a substituted beta-amino acid</text>
        <dbReference type="Rhea" id="RHEA:20401"/>
        <dbReference type="ChEBI" id="CHEBI:15377"/>
        <dbReference type="ChEBI" id="CHEBI:35627"/>
        <dbReference type="ChEBI" id="CHEBI:140347"/>
        <dbReference type="EC" id="3.5.2.6"/>
    </reaction>
</comment>
<evidence type="ECO:0000259" key="14">
    <source>
        <dbReference type="SMART" id="SM00849"/>
    </source>
</evidence>
<dbReference type="GO" id="GO:0008270">
    <property type="term" value="F:zinc ion binding"/>
    <property type="evidence" value="ECO:0007669"/>
    <property type="project" value="InterPro"/>
</dbReference>
<evidence type="ECO:0000256" key="4">
    <source>
        <dbReference type="ARBA" id="ARBA00005250"/>
    </source>
</evidence>
<keyword evidence="11" id="KW-0862">Zinc</keyword>
<dbReference type="PANTHER" id="PTHR42951">
    <property type="entry name" value="METALLO-BETA-LACTAMASE DOMAIN-CONTAINING"/>
    <property type="match status" value="1"/>
</dbReference>
<evidence type="ECO:0000256" key="8">
    <source>
        <dbReference type="ARBA" id="ARBA00022729"/>
    </source>
</evidence>
<dbReference type="SMART" id="SM00849">
    <property type="entry name" value="Lactamase_B"/>
    <property type="match status" value="1"/>
</dbReference>
<dbReference type="NCBIfam" id="NF012229">
    <property type="entry name" value="bla_class_B_core"/>
    <property type="match status" value="1"/>
</dbReference>
<dbReference type="NCBIfam" id="NF033088">
    <property type="entry name" value="bla_subclass_B1"/>
    <property type="match status" value="1"/>
</dbReference>
<keyword evidence="10" id="KW-0378">Hydrolase</keyword>
<feature type="domain" description="Metallo-beta-lactamase" evidence="14">
    <location>
        <begin position="48"/>
        <end position="218"/>
    </location>
</feature>
<comment type="cofactor">
    <cofactor evidence="2">
        <name>Zn(2+)</name>
        <dbReference type="ChEBI" id="CHEBI:29105"/>
    </cofactor>
</comment>
<keyword evidence="16" id="KW-1185">Reference proteome</keyword>
<reference evidence="15 16" key="1">
    <citation type="submission" date="2018-08" db="EMBL/GenBank/DDBJ databases">
        <title>Chitinophaga sp. K20C18050901, a novel bacterium isolated from forest soil.</title>
        <authorList>
            <person name="Wang C."/>
        </authorList>
    </citation>
    <scope>NUCLEOTIDE SEQUENCE [LARGE SCALE GENOMIC DNA]</scope>
    <source>
        <strain evidence="15 16">K20C18050901</strain>
    </source>
</reference>
<comment type="caution">
    <text evidence="15">The sequence shown here is derived from an EMBL/GenBank/DDBJ whole genome shotgun (WGS) entry which is preliminary data.</text>
</comment>
<dbReference type="InterPro" id="IPR058199">
    <property type="entry name" value="BlaB//VIM/IMP-1"/>
</dbReference>
<dbReference type="PANTHER" id="PTHR42951:SF4">
    <property type="entry name" value="ACYL-COENZYME A THIOESTERASE MBLAC2"/>
    <property type="match status" value="1"/>
</dbReference>
<dbReference type="SUPFAM" id="SSF56281">
    <property type="entry name" value="Metallo-hydrolase/oxidoreductase"/>
    <property type="match status" value="1"/>
</dbReference>
<evidence type="ECO:0000256" key="2">
    <source>
        <dbReference type="ARBA" id="ARBA00001947"/>
    </source>
</evidence>
<dbReference type="InterPro" id="IPR001279">
    <property type="entry name" value="Metallo-B-lactamas"/>
</dbReference>
<dbReference type="InterPro" id="IPR001018">
    <property type="entry name" value="Beta-lactamase_class-B_CS"/>
</dbReference>
<feature type="signal peptide" evidence="13">
    <location>
        <begin position="1"/>
        <end position="22"/>
    </location>
</feature>
<accession>A0A3E1NY93</accession>
<dbReference type="GO" id="GO:0008800">
    <property type="term" value="F:beta-lactamase activity"/>
    <property type="evidence" value="ECO:0007669"/>
    <property type="project" value="UniProtKB-EC"/>
</dbReference>
<name>A0A3E1NY93_9BACT</name>
<keyword evidence="7" id="KW-0479">Metal-binding</keyword>
<dbReference type="Gene3D" id="3.60.15.10">
    <property type="entry name" value="Ribonuclease Z/Hydroxyacylglutathione hydrolase-like"/>
    <property type="match status" value="1"/>
</dbReference>
<evidence type="ECO:0000256" key="12">
    <source>
        <dbReference type="ARBA" id="ARBA00023251"/>
    </source>
</evidence>
<evidence type="ECO:0000256" key="10">
    <source>
        <dbReference type="ARBA" id="ARBA00022801"/>
    </source>
</evidence>
<dbReference type="AlphaFoldDB" id="A0A3E1NY93"/>
<evidence type="ECO:0000256" key="3">
    <source>
        <dbReference type="ARBA" id="ARBA00004418"/>
    </source>
</evidence>
<comment type="subcellular location">
    <subcellularLocation>
        <location evidence="3">Periplasm</location>
    </subcellularLocation>
</comment>